<keyword evidence="2" id="KW-0012">Acyltransferase</keyword>
<dbReference type="STRING" id="29341.RSJ17_02400"/>
<dbReference type="Gene3D" id="3.40.47.10">
    <property type="match status" value="1"/>
</dbReference>
<comment type="caution">
    <text evidence="5">The sequence shown here is derived from an EMBL/GenBank/DDBJ whole genome shotgun (WGS) entry which is preliminary data.</text>
</comment>
<evidence type="ECO:0000259" key="4">
    <source>
        <dbReference type="Pfam" id="PF08545"/>
    </source>
</evidence>
<reference evidence="5 6" key="1">
    <citation type="journal article" date="2015" name="Infect. Genet. Evol.">
        <title>Genomic sequences of six botulinum neurotoxin-producing strains representing three clostridial species illustrate the mobility and diversity of botulinum neurotoxin genes.</title>
        <authorList>
            <person name="Smith T.J."/>
            <person name="Hill K.K."/>
            <person name="Xie G."/>
            <person name="Foley B.T."/>
            <person name="Williamson C.H."/>
            <person name="Foster J.T."/>
            <person name="Johnson S.L."/>
            <person name="Chertkov O."/>
            <person name="Teshima H."/>
            <person name="Gibbons H.S."/>
            <person name="Johnsky L.A."/>
            <person name="Karavis M.A."/>
            <person name="Smith L.A."/>
        </authorList>
    </citation>
    <scope>NUCLEOTIDE SEQUENCE [LARGE SCALE GENOMIC DNA]</scope>
    <source>
        <strain evidence="5 6">CDC 2741</strain>
    </source>
</reference>
<dbReference type="EMBL" id="AYSO01000018">
    <property type="protein sequence ID" value="KIE45701.1"/>
    <property type="molecule type" value="Genomic_DNA"/>
</dbReference>
<evidence type="ECO:0000256" key="1">
    <source>
        <dbReference type="ARBA" id="ARBA00022679"/>
    </source>
</evidence>
<dbReference type="Proteomes" id="UP000031366">
    <property type="component" value="Unassembled WGS sequence"/>
</dbReference>
<sequence length="336" mass="37398">MLKEIVPSGILGIGACIPEEIRKNDFWENIELVNLPEGRKSPFERIDERRVFPANMLPSDAEVKAAEVAIKDAGISKDDIDLVMVHSMLQDEIIPSNASLVQYKLGLKNAGAWHIDTCCSSFITMVTTASNLIAMGEFKNILIVTSVFHSRILDYSDYLSLYAGDGAGAVVMGQVPEGRGYVASCCNSDGYYHDAFTLAERMPLNQKRRRFFEPSPLRPFFTTNPIKTNRVGKNSVDIMQELLEKTLKKASMNSEDIDMFFSHQPADWAHDAWRDSINIPKEHSYQTFRKYGNLASSSIPVTLYEAKEKGLLKEGQTLLLASSGAGENHIAAIIKL</sequence>
<dbReference type="Pfam" id="PF08541">
    <property type="entry name" value="ACP_syn_III_C"/>
    <property type="match status" value="1"/>
</dbReference>
<proteinExistence type="predicted"/>
<evidence type="ECO:0000256" key="2">
    <source>
        <dbReference type="ARBA" id="ARBA00023315"/>
    </source>
</evidence>
<dbReference type="GO" id="GO:0006633">
    <property type="term" value="P:fatty acid biosynthetic process"/>
    <property type="evidence" value="ECO:0007669"/>
    <property type="project" value="InterPro"/>
</dbReference>
<evidence type="ECO:0000313" key="6">
    <source>
        <dbReference type="Proteomes" id="UP000031366"/>
    </source>
</evidence>
<dbReference type="AlphaFoldDB" id="A0A0C1R5E0"/>
<evidence type="ECO:0000259" key="3">
    <source>
        <dbReference type="Pfam" id="PF08541"/>
    </source>
</evidence>
<gene>
    <name evidence="5" type="ORF">U732_2395</name>
</gene>
<protein>
    <submittedName>
        <fullName evidence="5">3-Oxoacyl-[acyl-carrier-(ACP)] synthase III family protein</fullName>
    </submittedName>
</protein>
<dbReference type="SUPFAM" id="SSF53901">
    <property type="entry name" value="Thiolase-like"/>
    <property type="match status" value="1"/>
</dbReference>
<dbReference type="InterPro" id="IPR016039">
    <property type="entry name" value="Thiolase-like"/>
</dbReference>
<feature type="domain" description="Beta-ketoacyl-[acyl-carrier-protein] synthase III C-terminal" evidence="3">
    <location>
        <begin position="247"/>
        <end position="335"/>
    </location>
</feature>
<dbReference type="RefSeq" id="WP_039634718.1">
    <property type="nucleotide sequence ID" value="NZ_AYSO01000018.1"/>
</dbReference>
<evidence type="ECO:0000313" key="5">
    <source>
        <dbReference type="EMBL" id="KIE45701.1"/>
    </source>
</evidence>
<organism evidence="5 6">
    <name type="scientific">Clostridium argentinense CDC 2741</name>
    <dbReference type="NCBI Taxonomy" id="1418104"/>
    <lineage>
        <taxon>Bacteria</taxon>
        <taxon>Bacillati</taxon>
        <taxon>Bacillota</taxon>
        <taxon>Clostridia</taxon>
        <taxon>Eubacteriales</taxon>
        <taxon>Clostridiaceae</taxon>
        <taxon>Clostridium</taxon>
    </lineage>
</organism>
<dbReference type="InterPro" id="IPR013747">
    <property type="entry name" value="ACP_syn_III_C"/>
</dbReference>
<dbReference type="CDD" id="cd00830">
    <property type="entry name" value="KAS_III"/>
    <property type="match status" value="1"/>
</dbReference>
<keyword evidence="6" id="KW-1185">Reference proteome</keyword>
<dbReference type="Pfam" id="PF08545">
    <property type="entry name" value="ACP_syn_III"/>
    <property type="match status" value="1"/>
</dbReference>
<feature type="domain" description="Beta-ketoacyl-[acyl-carrier-protein] synthase III N-terminal" evidence="4">
    <location>
        <begin position="116"/>
        <end position="190"/>
    </location>
</feature>
<dbReference type="PROSITE" id="PS51257">
    <property type="entry name" value="PROKAR_LIPOPROTEIN"/>
    <property type="match status" value="1"/>
</dbReference>
<dbReference type="GO" id="GO:0004315">
    <property type="term" value="F:3-oxoacyl-[acyl-carrier-protein] synthase activity"/>
    <property type="evidence" value="ECO:0007669"/>
    <property type="project" value="InterPro"/>
</dbReference>
<dbReference type="OrthoDB" id="9815506at2"/>
<dbReference type="PANTHER" id="PTHR34069">
    <property type="entry name" value="3-OXOACYL-[ACYL-CARRIER-PROTEIN] SYNTHASE 3"/>
    <property type="match status" value="1"/>
</dbReference>
<accession>A0A0C1R5E0</accession>
<name>A0A0C1R5E0_9CLOT</name>
<dbReference type="GO" id="GO:0044550">
    <property type="term" value="P:secondary metabolite biosynthetic process"/>
    <property type="evidence" value="ECO:0007669"/>
    <property type="project" value="TreeGrafter"/>
</dbReference>
<keyword evidence="1" id="KW-0808">Transferase</keyword>
<dbReference type="PANTHER" id="PTHR34069:SF3">
    <property type="entry name" value="ACYL-COA:ACYL-COA ALKYLTRANSFERASE"/>
    <property type="match status" value="1"/>
</dbReference>
<dbReference type="InterPro" id="IPR013751">
    <property type="entry name" value="ACP_syn_III_N"/>
</dbReference>